<dbReference type="EMBL" id="JAMTCK010000018">
    <property type="protein sequence ID" value="MCP2169325.1"/>
    <property type="molecule type" value="Genomic_DNA"/>
</dbReference>
<keyword evidence="2" id="KW-1185">Reference proteome</keyword>
<reference evidence="1" key="1">
    <citation type="submission" date="2022-06" db="EMBL/GenBank/DDBJ databases">
        <title>Genomic Encyclopedia of Archaeal and Bacterial Type Strains, Phase II (KMG-II): from individual species to whole genera.</title>
        <authorList>
            <person name="Goeker M."/>
        </authorList>
    </citation>
    <scope>NUCLEOTIDE SEQUENCE</scope>
    <source>
        <strain evidence="1">DSM 43935</strain>
    </source>
</reference>
<evidence type="ECO:0000313" key="1">
    <source>
        <dbReference type="EMBL" id="MCP2169325.1"/>
    </source>
</evidence>
<organism evidence="1 2">
    <name type="scientific">Goodfellowiella coeruleoviolacea</name>
    <dbReference type="NCBI Taxonomy" id="334858"/>
    <lineage>
        <taxon>Bacteria</taxon>
        <taxon>Bacillati</taxon>
        <taxon>Actinomycetota</taxon>
        <taxon>Actinomycetes</taxon>
        <taxon>Pseudonocardiales</taxon>
        <taxon>Pseudonocardiaceae</taxon>
        <taxon>Goodfellowiella</taxon>
    </lineage>
</organism>
<comment type="caution">
    <text evidence="1">The sequence shown here is derived from an EMBL/GenBank/DDBJ whole genome shotgun (WGS) entry which is preliminary data.</text>
</comment>
<dbReference type="RefSeq" id="WP_253778037.1">
    <property type="nucleotide sequence ID" value="NZ_JAMTCK010000018.1"/>
</dbReference>
<proteinExistence type="predicted"/>
<protein>
    <submittedName>
        <fullName evidence="1">Uncharacterized protein</fullName>
    </submittedName>
</protein>
<dbReference type="AlphaFoldDB" id="A0AAE3KJ80"/>
<sequence length="49" mass="5500">MLVFFGSSGDLAYLEHLIDEQGFQRAVVARHSLARDGQLVDYVTFRVTA</sequence>
<name>A0AAE3KJ80_9PSEU</name>
<dbReference type="Proteomes" id="UP001206128">
    <property type="component" value="Unassembled WGS sequence"/>
</dbReference>
<gene>
    <name evidence="1" type="ORF">LX83_006210</name>
</gene>
<accession>A0AAE3KJ80</accession>
<evidence type="ECO:0000313" key="2">
    <source>
        <dbReference type="Proteomes" id="UP001206128"/>
    </source>
</evidence>